<organism evidence="1">
    <name type="scientific">Curvibacter symbiont subsp. Hydra magnipapillata</name>
    <dbReference type="NCBI Taxonomy" id="667019"/>
    <lineage>
        <taxon>Bacteria</taxon>
        <taxon>Pseudomonadati</taxon>
        <taxon>Pseudomonadota</taxon>
        <taxon>Betaproteobacteria</taxon>
        <taxon>Burkholderiales</taxon>
        <taxon>Comamonadaceae</taxon>
        <taxon>Curvibacter</taxon>
    </lineage>
</organism>
<gene>
    <name evidence="1" type="ORF">Csp_C27580</name>
</gene>
<name>C9YDH9_CURXX</name>
<accession>C9YDH9</accession>
<dbReference type="EMBL" id="FN543105">
    <property type="protein sequence ID" value="CBA31245.1"/>
    <property type="molecule type" value="Genomic_DNA"/>
</dbReference>
<dbReference type="AlphaFoldDB" id="C9YDH9"/>
<reference evidence="1" key="1">
    <citation type="journal article" date="2010" name="Nature">
        <title>The Dynamic genome of Hydra.</title>
        <authorList>
            <person name="Chapman J.A."/>
            <person name="Kirkness E.F."/>
            <person name="Simakov O."/>
            <person name="Hampson S.E."/>
            <person name="Mitros T."/>
            <person name="Weinmaier T."/>
            <person name="Rattei T."/>
            <person name="Balasubramanian P.G."/>
            <person name="Borman J."/>
            <person name="Busam D."/>
            <person name="Disbennett K."/>
            <person name="Pfannkoch C."/>
            <person name="Sumin N."/>
            <person name="Sutton G."/>
            <person name="Viswanathan L."/>
            <person name="Walenz B."/>
            <person name="Goodstein D.M."/>
            <person name="Hellsten U."/>
            <person name="Kawashima T."/>
            <person name="Prochnik S.E."/>
            <person name="Putnam N.H."/>
            <person name="Shu S."/>
            <person name="Blumberg B."/>
            <person name="Dana C.E."/>
            <person name="Gee L."/>
            <person name="Kibler D.F."/>
            <person name="Law L."/>
            <person name="Lindgens D."/>
            <person name="Martinez D.E."/>
            <person name="Peng J."/>
            <person name="Wigge P.A."/>
            <person name="Bertulat B."/>
            <person name="Guder C."/>
            <person name="Nakamura Y."/>
            <person name="Ozbek S."/>
            <person name="Watanabe H."/>
            <person name="Khalturin K."/>
            <person name="Hemmrich G."/>
            <person name="Franke A."/>
            <person name="Augustin R."/>
            <person name="Fraune S."/>
            <person name="Hayakawa E."/>
            <person name="Hayakawa S."/>
            <person name="Hirose M."/>
            <person name="Hwang J."/>
            <person name="Ikeo K."/>
            <person name="Nishimiya-Fujisawa C."/>
            <person name="Ogura A."/>
            <person name="Takahashi T."/>
            <person name="Steinmetz P.R."/>
            <person name="Zhang X."/>
            <person name="Aufschnaiter R."/>
            <person name="Eder M.K."/>
            <person name="Gorny A.K."/>
            <person name="Salvenmoser W."/>
            <person name="Heimberg A.M."/>
            <person name="Wheeler B.M."/>
            <person name="Peterson K.J."/>
            <person name="Boettger A."/>
            <person name="Tischler P."/>
            <person name="Wolf A."/>
            <person name="Gojobori T."/>
            <person name="Remington K.A."/>
            <person name="Strausberg R.L."/>
            <person name="Venter J."/>
            <person name="Technau U."/>
            <person name="Hobmayer B."/>
            <person name="Bosch T.C."/>
            <person name="Holstein T.W."/>
            <person name="Fujisawa T."/>
            <person name="Bode H.R."/>
            <person name="David C.N."/>
            <person name="Rokhsar D.S."/>
            <person name="Steele R.E."/>
        </authorList>
    </citation>
    <scope>NUCLEOTIDE SEQUENCE</scope>
</reference>
<sequence length="41" mass="4187">MVIGGMLLFIAAQSAGSGAGLRSCGGVWFAGRPGFVWSNKE</sequence>
<protein>
    <submittedName>
        <fullName evidence="1">Uncharacterized protein</fullName>
    </submittedName>
</protein>
<evidence type="ECO:0000313" key="1">
    <source>
        <dbReference type="EMBL" id="CBA31245.1"/>
    </source>
</evidence>
<proteinExistence type="predicted"/>